<dbReference type="Pfam" id="PF13699">
    <property type="entry name" value="eCIS_core"/>
    <property type="match status" value="1"/>
</dbReference>
<feature type="compositionally biased region" description="Polar residues" evidence="1">
    <location>
        <begin position="49"/>
        <end position="61"/>
    </location>
</feature>
<name>A0ABT8WA83_9FLAO</name>
<evidence type="ECO:0000313" key="4">
    <source>
        <dbReference type="Proteomes" id="UP001176883"/>
    </source>
</evidence>
<keyword evidence="4" id="KW-1185">Reference proteome</keyword>
<feature type="region of interest" description="Disordered" evidence="1">
    <location>
        <begin position="1"/>
        <end position="88"/>
    </location>
</feature>
<feature type="compositionally biased region" description="Polar residues" evidence="1">
    <location>
        <begin position="11"/>
        <end position="33"/>
    </location>
</feature>
<sequence length="616" mass="69045">MNAYTDKTQRNKSQSVANAVSQKQSNSNSTYQFEDNRPEAVGQRKLQEMANNSPQTKQAAQLQVMANDYSAQQQQPIQKKENNTGLPDNLKSGIENLSGYSMDDVKVHYNSDKPAQLQAHAYAQGTDIHLATGQGKHLPHEAWHVVQQKQGRVKPTIQMKGNVNLNDDTSLEKEADLMGAKALQSEASLGLPLVQSSSGETVQRKLGFEFEILVQSGVKKYPLRKVGTEPEDTLEDDHDQYEHDFRIDADSNKRIIEDSTHESKDIPEKWRNKTILELVTPPIDEFAVDAESQLTTQINKLVAFATAIQIKTENLTKETTWSEVRDQYEDNIGEWLSEKSREVVSYDSKGAGNFSIGRNQSEFEIETGSSAKQSLDASIQYTAGIDITALPTFLDKIRTDDKYRSKSSDKTLDWKGKINTLLNTNVPAVMTHFTEEVSLTETDRASLKGFVTALMMNLMFGKASSSGLNKNYVPILNRTDLADARKQLPANVQTLLSQSDHRSTIRKEIRNQLGITTNDKFSANTSISEDLTAQDYMNATLKRSKDKLTDEFTEGGGMEQIGPEDVGPLDNRQKGIVYENRFMKKPGQKGGRYKPSEWLTITKEILNEMISLNTRE</sequence>
<accession>A0ABT8WA83</accession>
<protein>
    <submittedName>
        <fullName evidence="3">DUF4157 domain-containing protein</fullName>
    </submittedName>
</protein>
<feature type="domain" description="eCIS core" evidence="2">
    <location>
        <begin position="86"/>
        <end position="151"/>
    </location>
</feature>
<dbReference type="Proteomes" id="UP001176883">
    <property type="component" value="Unassembled WGS sequence"/>
</dbReference>
<comment type="caution">
    <text evidence="3">The sequence shown here is derived from an EMBL/GenBank/DDBJ whole genome shotgun (WGS) entry which is preliminary data.</text>
</comment>
<evidence type="ECO:0000313" key="3">
    <source>
        <dbReference type="EMBL" id="MDO5970054.1"/>
    </source>
</evidence>
<evidence type="ECO:0000259" key="2">
    <source>
        <dbReference type="Pfam" id="PF13699"/>
    </source>
</evidence>
<proteinExistence type="predicted"/>
<reference evidence="3" key="1">
    <citation type="submission" date="2023-07" db="EMBL/GenBank/DDBJ databases">
        <title>Two novel species in the genus Flavivirga.</title>
        <authorList>
            <person name="Kwon K."/>
        </authorList>
    </citation>
    <scope>NUCLEOTIDE SEQUENCE</scope>
    <source>
        <strain evidence="3">KCTC 52353</strain>
    </source>
</reference>
<dbReference type="RefSeq" id="WP_303277747.1">
    <property type="nucleotide sequence ID" value="NZ_JAUOEK010000112.1"/>
</dbReference>
<evidence type="ECO:0000256" key="1">
    <source>
        <dbReference type="SAM" id="MobiDB-lite"/>
    </source>
</evidence>
<dbReference type="InterPro" id="IPR025295">
    <property type="entry name" value="eCIS_core_dom"/>
</dbReference>
<gene>
    <name evidence="3" type="ORF">Q4Q35_09555</name>
</gene>
<dbReference type="EMBL" id="JAUOEK010000112">
    <property type="protein sequence ID" value="MDO5970054.1"/>
    <property type="molecule type" value="Genomic_DNA"/>
</dbReference>
<organism evidence="3 4">
    <name type="scientific">Flavivirga aquimarina</name>
    <dbReference type="NCBI Taxonomy" id="2027862"/>
    <lineage>
        <taxon>Bacteria</taxon>
        <taxon>Pseudomonadati</taxon>
        <taxon>Bacteroidota</taxon>
        <taxon>Flavobacteriia</taxon>
        <taxon>Flavobacteriales</taxon>
        <taxon>Flavobacteriaceae</taxon>
        <taxon>Flavivirga</taxon>
    </lineage>
</organism>